<dbReference type="STRING" id="307972.A0A2G8JXA0"/>
<sequence>MGEDRKGIVFFKRAEDMEKAMEVSRGNSFFGCEMSLSVWDGADLGVDDSEVKYFEKELDEFHPRATRTLFVGNLDRSVTREDLEEAFQKFGEIVHIEIKKPPSAQPFAFLQFSDIDSVVRARKKLDGEYVGKNKVKSHGWCDRRTNMALVFFINIDDSQKAVEDLKIGNILGRRPKVDFASRECQNHFYDRMEQTGQAAYYNHSRETSPTGPTYPREKYPKAQRRVSRPQSSSKYSGGGSGGGAVPVLVAAPVPTLMKDILTTGRTAGWGRWWGRVPREKPLQGELLIHQEQQL</sequence>
<dbReference type="PANTHER" id="PTHR23189">
    <property type="entry name" value="RNA RECOGNITION MOTIF-CONTAINING"/>
    <property type="match status" value="1"/>
</dbReference>
<dbReference type="InterPro" id="IPR000504">
    <property type="entry name" value="RRM_dom"/>
</dbReference>
<dbReference type="InterPro" id="IPR012677">
    <property type="entry name" value="Nucleotide-bd_a/b_plait_sf"/>
</dbReference>
<dbReference type="GO" id="GO:0003723">
    <property type="term" value="F:RNA binding"/>
    <property type="evidence" value="ECO:0007669"/>
    <property type="project" value="UniProtKB-UniRule"/>
</dbReference>
<dbReference type="InterPro" id="IPR035979">
    <property type="entry name" value="RBD_domain_sf"/>
</dbReference>
<feature type="region of interest" description="Disordered" evidence="3">
    <location>
        <begin position="203"/>
        <end position="241"/>
    </location>
</feature>
<dbReference type="Pfam" id="PF00076">
    <property type="entry name" value="RRM_1"/>
    <property type="match status" value="1"/>
</dbReference>
<comment type="caution">
    <text evidence="5">The sequence shown here is derived from an EMBL/GenBank/DDBJ whole genome shotgun (WGS) entry which is preliminary data.</text>
</comment>
<dbReference type="SMART" id="SM00360">
    <property type="entry name" value="RRM"/>
    <property type="match status" value="1"/>
</dbReference>
<dbReference type="Proteomes" id="UP000230750">
    <property type="component" value="Unassembled WGS sequence"/>
</dbReference>
<evidence type="ECO:0000259" key="4">
    <source>
        <dbReference type="PROSITE" id="PS50102"/>
    </source>
</evidence>
<keyword evidence="6" id="KW-1185">Reference proteome</keyword>
<protein>
    <submittedName>
        <fullName evidence="5">Putative msx2-interacting protein isoform X2</fullName>
    </submittedName>
</protein>
<gene>
    <name evidence="5" type="ORF">BSL78_22790</name>
</gene>
<dbReference type="AlphaFoldDB" id="A0A2G8JXA0"/>
<organism evidence="5 6">
    <name type="scientific">Stichopus japonicus</name>
    <name type="common">Sea cucumber</name>
    <dbReference type="NCBI Taxonomy" id="307972"/>
    <lineage>
        <taxon>Eukaryota</taxon>
        <taxon>Metazoa</taxon>
        <taxon>Echinodermata</taxon>
        <taxon>Eleutherozoa</taxon>
        <taxon>Echinozoa</taxon>
        <taxon>Holothuroidea</taxon>
        <taxon>Aspidochirotacea</taxon>
        <taxon>Aspidochirotida</taxon>
        <taxon>Stichopodidae</taxon>
        <taxon>Apostichopus</taxon>
    </lineage>
</organism>
<feature type="domain" description="RRM" evidence="4">
    <location>
        <begin position="67"/>
        <end position="136"/>
    </location>
</feature>
<keyword evidence="1 2" id="KW-0694">RNA-binding</keyword>
<proteinExistence type="predicted"/>
<evidence type="ECO:0000256" key="3">
    <source>
        <dbReference type="SAM" id="MobiDB-lite"/>
    </source>
</evidence>
<accession>A0A2G8JXA0</accession>
<reference evidence="5 6" key="1">
    <citation type="journal article" date="2017" name="PLoS Biol.">
        <title>The sea cucumber genome provides insights into morphological evolution and visceral regeneration.</title>
        <authorList>
            <person name="Zhang X."/>
            <person name="Sun L."/>
            <person name="Yuan J."/>
            <person name="Sun Y."/>
            <person name="Gao Y."/>
            <person name="Zhang L."/>
            <person name="Li S."/>
            <person name="Dai H."/>
            <person name="Hamel J.F."/>
            <person name="Liu C."/>
            <person name="Yu Y."/>
            <person name="Liu S."/>
            <person name="Lin W."/>
            <person name="Guo K."/>
            <person name="Jin S."/>
            <person name="Xu P."/>
            <person name="Storey K.B."/>
            <person name="Huan P."/>
            <person name="Zhang T."/>
            <person name="Zhou Y."/>
            <person name="Zhang J."/>
            <person name="Lin C."/>
            <person name="Li X."/>
            <person name="Xing L."/>
            <person name="Huo D."/>
            <person name="Sun M."/>
            <person name="Wang L."/>
            <person name="Mercier A."/>
            <person name="Li F."/>
            <person name="Yang H."/>
            <person name="Xiang J."/>
        </authorList>
    </citation>
    <scope>NUCLEOTIDE SEQUENCE [LARGE SCALE GENOMIC DNA]</scope>
    <source>
        <strain evidence="5">Shaxun</strain>
        <tissue evidence="5">Muscle</tissue>
    </source>
</reference>
<dbReference type="SUPFAM" id="SSF54928">
    <property type="entry name" value="RNA-binding domain, RBD"/>
    <property type="match status" value="1"/>
</dbReference>
<dbReference type="EMBL" id="MRZV01001131">
    <property type="protein sequence ID" value="PIK40363.1"/>
    <property type="molecule type" value="Genomic_DNA"/>
</dbReference>
<evidence type="ECO:0000313" key="6">
    <source>
        <dbReference type="Proteomes" id="UP000230750"/>
    </source>
</evidence>
<evidence type="ECO:0000256" key="1">
    <source>
        <dbReference type="ARBA" id="ARBA00022884"/>
    </source>
</evidence>
<dbReference type="PROSITE" id="PS50102">
    <property type="entry name" value="RRM"/>
    <property type="match status" value="1"/>
</dbReference>
<name>A0A2G8JXA0_STIJA</name>
<dbReference type="Gene3D" id="3.30.70.330">
    <property type="match status" value="2"/>
</dbReference>
<dbReference type="OrthoDB" id="6407164at2759"/>
<evidence type="ECO:0000256" key="2">
    <source>
        <dbReference type="PROSITE-ProRule" id="PRU00176"/>
    </source>
</evidence>
<evidence type="ECO:0000313" key="5">
    <source>
        <dbReference type="EMBL" id="PIK40363.1"/>
    </source>
</evidence>